<dbReference type="AlphaFoldDB" id="A0A8T2LQX0"/>
<feature type="region of interest" description="Disordered" evidence="1">
    <location>
        <begin position="390"/>
        <end position="424"/>
    </location>
</feature>
<dbReference type="InterPro" id="IPR052119">
    <property type="entry name" value="ElonginBC-PRC2_ViralRestrict"/>
</dbReference>
<comment type="caution">
    <text evidence="2">The sequence shown here is derived from an EMBL/GenBank/DDBJ whole genome shotgun (WGS) entry which is preliminary data.</text>
</comment>
<gene>
    <name evidence="2" type="primary">SIMC1</name>
    <name evidence="2" type="ORF">AMEX_G13218</name>
</gene>
<feature type="compositionally biased region" description="Low complexity" evidence="1">
    <location>
        <begin position="350"/>
        <end position="360"/>
    </location>
</feature>
<feature type="compositionally biased region" description="Polar residues" evidence="1">
    <location>
        <begin position="366"/>
        <end position="376"/>
    </location>
</feature>
<organism evidence="2 3">
    <name type="scientific">Astyanax mexicanus</name>
    <name type="common">Blind cave fish</name>
    <name type="synonym">Astyanax fasciatus mexicanus</name>
    <dbReference type="NCBI Taxonomy" id="7994"/>
    <lineage>
        <taxon>Eukaryota</taxon>
        <taxon>Metazoa</taxon>
        <taxon>Chordata</taxon>
        <taxon>Craniata</taxon>
        <taxon>Vertebrata</taxon>
        <taxon>Euteleostomi</taxon>
        <taxon>Actinopterygii</taxon>
        <taxon>Neopterygii</taxon>
        <taxon>Teleostei</taxon>
        <taxon>Ostariophysi</taxon>
        <taxon>Characiformes</taxon>
        <taxon>Characoidei</taxon>
        <taxon>Acestrorhamphidae</taxon>
        <taxon>Acestrorhamphinae</taxon>
        <taxon>Astyanax</taxon>
    </lineage>
</organism>
<evidence type="ECO:0000256" key="1">
    <source>
        <dbReference type="SAM" id="MobiDB-lite"/>
    </source>
</evidence>
<proteinExistence type="predicted"/>
<feature type="compositionally biased region" description="Basic and acidic residues" evidence="1">
    <location>
        <begin position="179"/>
        <end position="188"/>
    </location>
</feature>
<feature type="compositionally biased region" description="Polar residues" evidence="1">
    <location>
        <begin position="392"/>
        <end position="402"/>
    </location>
</feature>
<dbReference type="Proteomes" id="UP000752171">
    <property type="component" value="Unassembled WGS sequence"/>
</dbReference>
<accession>A0A8T2LQX0</accession>
<feature type="compositionally biased region" description="Basic and acidic residues" evidence="1">
    <location>
        <begin position="223"/>
        <end position="235"/>
    </location>
</feature>
<feature type="region of interest" description="Disordered" evidence="1">
    <location>
        <begin position="320"/>
        <end position="376"/>
    </location>
</feature>
<feature type="compositionally biased region" description="Acidic residues" evidence="1">
    <location>
        <begin position="445"/>
        <end position="458"/>
    </location>
</feature>
<feature type="region of interest" description="Disordered" evidence="1">
    <location>
        <begin position="151"/>
        <end position="245"/>
    </location>
</feature>
<feature type="compositionally biased region" description="Polar residues" evidence="1">
    <location>
        <begin position="320"/>
        <end position="345"/>
    </location>
</feature>
<evidence type="ECO:0000313" key="2">
    <source>
        <dbReference type="EMBL" id="KAG9272252.1"/>
    </source>
</evidence>
<feature type="compositionally biased region" description="Polar residues" evidence="1">
    <location>
        <begin position="208"/>
        <end position="217"/>
    </location>
</feature>
<dbReference type="GO" id="GO:0032184">
    <property type="term" value="F:SUMO polymer binding"/>
    <property type="evidence" value="ECO:0007669"/>
    <property type="project" value="TreeGrafter"/>
</dbReference>
<feature type="compositionally biased region" description="Basic and acidic residues" evidence="1">
    <location>
        <begin position="403"/>
        <end position="424"/>
    </location>
</feature>
<reference evidence="2 3" key="1">
    <citation type="submission" date="2021-07" db="EMBL/GenBank/DDBJ databases">
        <authorList>
            <person name="Imarazene B."/>
            <person name="Zahm M."/>
            <person name="Klopp C."/>
            <person name="Cabau C."/>
            <person name="Beille S."/>
            <person name="Jouanno E."/>
            <person name="Castinel A."/>
            <person name="Lluch J."/>
            <person name="Gil L."/>
            <person name="Kuchtly C."/>
            <person name="Lopez Roques C."/>
            <person name="Donnadieu C."/>
            <person name="Parrinello H."/>
            <person name="Journot L."/>
            <person name="Du K."/>
            <person name="Schartl M."/>
            <person name="Retaux S."/>
            <person name="Guiguen Y."/>
        </authorList>
    </citation>
    <scope>NUCLEOTIDE SEQUENCE [LARGE SCALE GENOMIC DNA]</scope>
    <source>
        <strain evidence="2">Pach_M1</strain>
        <tissue evidence="2">Testis</tissue>
    </source>
</reference>
<feature type="region of interest" description="Disordered" evidence="1">
    <location>
        <begin position="1"/>
        <end position="20"/>
    </location>
</feature>
<feature type="compositionally biased region" description="Low complexity" evidence="1">
    <location>
        <begin position="1"/>
        <end position="10"/>
    </location>
</feature>
<dbReference type="EMBL" id="JAICCE010000010">
    <property type="protein sequence ID" value="KAG9272252.1"/>
    <property type="molecule type" value="Genomic_DNA"/>
</dbReference>
<feature type="compositionally biased region" description="Polar residues" evidence="1">
    <location>
        <begin position="155"/>
        <end position="176"/>
    </location>
</feature>
<name>A0A8T2LQX0_ASTMX</name>
<sequence length="834" mass="93949">MDGVISLSSDSDSEGDSDIEFVGSYSNEREDAVPFIRAELLAVTPVLIDITGHRFSPVKPRPQRKSRQEQTSTIEVIDLNNYHLPSNFFDTDAQQQRKSMAHTPTNAQNHCVDSAIQAVTKPSGNFPQSSCTLNLEKDVIYLDTVDNDRNELPVSISSDQDNSSRGKNSSLYSCSEDQPEIRAQEQSDRLQNVSTKNLTNNDVHEELQNTTNSQQKYSPAADHSTEQHKKHDKPMDSPQSWLDTAPSPFSLDSPYYCPSEIDDLIFSEESCVADNKGQLSATYSLTCVPQNEFLPSTSKEITDLHKKEHTQVQPNFTCKTLSTSGGASPTSSLPCAQPYSPTSTEILAGDSPDTSSSSPDLGIESLPNSPSSLSQMPSITERMLFSSKDYLESSSPSKFRSNSLDDKDKDDDGHSESQKDDRQHISLVQLKKLKHLIGGGGQAMPEDDEEEEEDDDYGQAEPLCRQSLSLVYSTIEESYPEGTLQLLSDLIQPRYYPPLDITSHLLKGILLDPHSTEVLALEAYNLLMRTQKYHPADVSTVPWDWDLLTSVMSEQDETTRIRSEVCCLLFQYVLQLLEDDFHFKLPLRLNLSIAKKMISCDQKFRQVRDVINWLLDAAKQSFCNSEDGKMQNSEQNCSLKMLLILQRMLLLAMEVDRTPTCSSNKLSEELCNSLNSTAPSRQLRLLLISTLESNLLRCKLLELLLDQACSQKRPLPMSFKLLLHFLQTCTLAPDPSDGIDRWRRWDELLQLLWMLMLSYEEVMTGHLRYSITERFTLIRAPMWTQNDQITRAAVKEAAESFLSRAEEDSGQALPSQIQESLSQLQNHLLSIRLK</sequence>
<dbReference type="PANTHER" id="PTHR23187:SF3">
    <property type="entry name" value="SUMO-INTERACTING MOTIF-CONTAINING PROTEIN 1"/>
    <property type="match status" value="1"/>
</dbReference>
<protein>
    <submittedName>
        <fullName evidence="2">SUMO-interacting motif-containing protein 1</fullName>
    </submittedName>
</protein>
<evidence type="ECO:0000313" key="3">
    <source>
        <dbReference type="Proteomes" id="UP000752171"/>
    </source>
</evidence>
<feature type="compositionally biased region" description="Polar residues" evidence="1">
    <location>
        <begin position="189"/>
        <end position="201"/>
    </location>
</feature>
<feature type="region of interest" description="Disordered" evidence="1">
    <location>
        <begin position="438"/>
        <end position="458"/>
    </location>
</feature>
<dbReference type="PANTHER" id="PTHR23187">
    <property type="entry name" value="FLJ44216 PROTEIN-RELATED"/>
    <property type="match status" value="1"/>
</dbReference>